<gene>
    <name evidence="2" type="ORF">PHMEG_00021779</name>
</gene>
<keyword evidence="3" id="KW-1185">Reference proteome</keyword>
<organism evidence="2 3">
    <name type="scientific">Phytophthora megakarya</name>
    <dbReference type="NCBI Taxonomy" id="4795"/>
    <lineage>
        <taxon>Eukaryota</taxon>
        <taxon>Sar</taxon>
        <taxon>Stramenopiles</taxon>
        <taxon>Oomycota</taxon>
        <taxon>Peronosporomycetes</taxon>
        <taxon>Peronosporales</taxon>
        <taxon>Peronosporaceae</taxon>
        <taxon>Phytophthora</taxon>
    </lineage>
</organism>
<dbReference type="AlphaFoldDB" id="A0A225VMN8"/>
<evidence type="ECO:0000313" key="3">
    <source>
        <dbReference type="Proteomes" id="UP000198211"/>
    </source>
</evidence>
<reference evidence="3" key="1">
    <citation type="submission" date="2017-03" db="EMBL/GenBank/DDBJ databases">
        <title>Phytopthora megakarya and P. palmivora, two closely related causual agents of cacao black pod achieved similar genome size and gene model numbers by different mechanisms.</title>
        <authorList>
            <person name="Ali S."/>
            <person name="Shao J."/>
            <person name="Larry D.J."/>
            <person name="Kronmiller B."/>
            <person name="Shen D."/>
            <person name="Strem M.D."/>
            <person name="Melnick R.L."/>
            <person name="Guiltinan M.J."/>
            <person name="Tyler B.M."/>
            <person name="Meinhardt L.W."/>
            <person name="Bailey B.A."/>
        </authorList>
    </citation>
    <scope>NUCLEOTIDE SEQUENCE [LARGE SCALE GENOMIC DNA]</scope>
    <source>
        <strain evidence="3">zdho120</strain>
    </source>
</reference>
<evidence type="ECO:0000256" key="1">
    <source>
        <dbReference type="SAM" id="MobiDB-lite"/>
    </source>
</evidence>
<sequence length="222" mass="25246">MKRWLDNSRGDLLRVFQDLLPWWMAAASQNSVLAANDACNIPTLFRGDDRFSAVVKIITVWALKETHKRWKHALKIVAHGLDRSTCDGRFRRIHGRPCLHELMAIIDSEGSQKLEPSHFDLHWWLPSTKHTAQARILEPVPRRRRQKSLTNPVPHRAGYGVSSTRRDPSGFEIIEQNLNVGAPPEPGVFSFQALLASDNTTFEEDSYPPRYWGLAGCRSLGD</sequence>
<feature type="region of interest" description="Disordered" evidence="1">
    <location>
        <begin position="143"/>
        <end position="163"/>
    </location>
</feature>
<dbReference type="OrthoDB" id="127787at2759"/>
<dbReference type="EMBL" id="NBNE01004148">
    <property type="protein sequence ID" value="OWZ06027.1"/>
    <property type="molecule type" value="Genomic_DNA"/>
</dbReference>
<dbReference type="Proteomes" id="UP000198211">
    <property type="component" value="Unassembled WGS sequence"/>
</dbReference>
<evidence type="ECO:0000313" key="2">
    <source>
        <dbReference type="EMBL" id="OWZ06027.1"/>
    </source>
</evidence>
<protein>
    <submittedName>
        <fullName evidence="2">Uncharacterized protein</fullName>
    </submittedName>
</protein>
<dbReference type="STRING" id="4795.A0A225VMN8"/>
<proteinExistence type="predicted"/>
<name>A0A225VMN8_9STRA</name>
<accession>A0A225VMN8</accession>
<comment type="caution">
    <text evidence="2">The sequence shown here is derived from an EMBL/GenBank/DDBJ whole genome shotgun (WGS) entry which is preliminary data.</text>
</comment>